<accession>A0A1I3QXH0</accession>
<dbReference type="STRING" id="390807.SAMN04488095_2699"/>
<keyword evidence="1" id="KW-0812">Transmembrane</keyword>
<dbReference type="EMBL" id="FORA01000003">
    <property type="protein sequence ID" value="SFJ38440.1"/>
    <property type="molecule type" value="Genomic_DNA"/>
</dbReference>
<evidence type="ECO:0008006" key="5">
    <source>
        <dbReference type="Google" id="ProtNLM"/>
    </source>
</evidence>
<evidence type="ECO:0000256" key="1">
    <source>
        <dbReference type="SAM" id="Phobius"/>
    </source>
</evidence>
<keyword evidence="1" id="KW-1133">Transmembrane helix</keyword>
<name>A0A1I3QXH0_9RHOB</name>
<gene>
    <name evidence="3" type="ORF">SAMN04488095_2699</name>
</gene>
<sequence length="254" mass="27659">MTRLVALLAVFLLSIWPVTAEEIVADLSQDRISISTNFDGSEILIFGAIKRDQPQPVGTRMAVIITVTGPREDVTIRRKERRLGIWVNTDSVDVAGAPSFYAVASSIPLAQALSPEADDQWHISTARALRGPGMGTMSDDEPEFLDALIRVNTTAGLYGSAEGSVAVRDATLFSTTVALPSDLVEGSYATRIFLTRDGEVIDSFATSIYVQKIGMERWIYNLAHEQPVVYGLLSLFIAIAAGWSAAAVFRFVRF</sequence>
<evidence type="ECO:0000313" key="3">
    <source>
        <dbReference type="EMBL" id="SFJ38440.1"/>
    </source>
</evidence>
<keyword evidence="4" id="KW-1185">Reference proteome</keyword>
<dbReference type="InterPro" id="IPR019088">
    <property type="entry name" value="CHP02186-rel_TM"/>
</dbReference>
<proteinExistence type="predicted"/>
<protein>
    <recommendedName>
        <fullName evidence="5">Transmembrane protein (Alph_Pro_TM)</fullName>
    </recommendedName>
</protein>
<feature type="chain" id="PRO_5011487354" description="Transmembrane protein (Alph_Pro_TM)" evidence="2">
    <location>
        <begin position="21"/>
        <end position="254"/>
    </location>
</feature>
<reference evidence="3 4" key="1">
    <citation type="submission" date="2016-10" db="EMBL/GenBank/DDBJ databases">
        <authorList>
            <person name="de Groot N.N."/>
        </authorList>
    </citation>
    <scope>NUCLEOTIDE SEQUENCE [LARGE SCALE GENOMIC DNA]</scope>
    <source>
        <strain evidence="3 4">DSM 19073</strain>
    </source>
</reference>
<organism evidence="3 4">
    <name type="scientific">Jannaschia pohangensis</name>
    <dbReference type="NCBI Taxonomy" id="390807"/>
    <lineage>
        <taxon>Bacteria</taxon>
        <taxon>Pseudomonadati</taxon>
        <taxon>Pseudomonadota</taxon>
        <taxon>Alphaproteobacteria</taxon>
        <taxon>Rhodobacterales</taxon>
        <taxon>Roseobacteraceae</taxon>
        <taxon>Jannaschia</taxon>
    </lineage>
</organism>
<keyword evidence="1" id="KW-0472">Membrane</keyword>
<dbReference type="Pfam" id="PF09608">
    <property type="entry name" value="Alph_Pro_TM"/>
    <property type="match status" value="1"/>
</dbReference>
<dbReference type="AlphaFoldDB" id="A0A1I3QXH0"/>
<dbReference type="Proteomes" id="UP000199110">
    <property type="component" value="Unassembled WGS sequence"/>
</dbReference>
<dbReference type="RefSeq" id="WP_092781621.1">
    <property type="nucleotide sequence ID" value="NZ_FORA01000003.1"/>
</dbReference>
<feature type="transmembrane region" description="Helical" evidence="1">
    <location>
        <begin position="228"/>
        <end position="252"/>
    </location>
</feature>
<evidence type="ECO:0000256" key="2">
    <source>
        <dbReference type="SAM" id="SignalP"/>
    </source>
</evidence>
<keyword evidence="2" id="KW-0732">Signal</keyword>
<dbReference type="OrthoDB" id="9815212at2"/>
<feature type="signal peptide" evidence="2">
    <location>
        <begin position="1"/>
        <end position="20"/>
    </location>
</feature>
<evidence type="ECO:0000313" key="4">
    <source>
        <dbReference type="Proteomes" id="UP000199110"/>
    </source>
</evidence>